<keyword evidence="1" id="KW-1133">Transmembrane helix</keyword>
<evidence type="ECO:0000313" key="3">
    <source>
        <dbReference type="EMBL" id="MST61398.1"/>
    </source>
</evidence>
<feature type="transmembrane region" description="Helical" evidence="1">
    <location>
        <begin position="215"/>
        <end position="234"/>
    </location>
</feature>
<feature type="transmembrane region" description="Helical" evidence="1">
    <location>
        <begin position="240"/>
        <end position="261"/>
    </location>
</feature>
<reference evidence="3 4" key="1">
    <citation type="submission" date="2019-08" db="EMBL/GenBank/DDBJ databases">
        <title>In-depth cultivation of the pig gut microbiome towards novel bacterial diversity and tailored functional studies.</title>
        <authorList>
            <person name="Wylensek D."/>
            <person name="Hitch T.C.A."/>
            <person name="Clavel T."/>
        </authorList>
    </citation>
    <scope>NUCLEOTIDE SEQUENCE [LARGE SCALE GENOMIC DNA]</scope>
    <source>
        <strain evidence="3 4">WCA-SAB-591-4A-A</strain>
    </source>
</reference>
<feature type="transmembrane region" description="Helical" evidence="1">
    <location>
        <begin position="59"/>
        <end position="76"/>
    </location>
</feature>
<proteinExistence type="predicted"/>
<name>A0A6N7WX84_9FIRM</name>
<feature type="transmembrane region" description="Helical" evidence="1">
    <location>
        <begin position="142"/>
        <end position="160"/>
    </location>
</feature>
<keyword evidence="1" id="KW-0472">Membrane</keyword>
<keyword evidence="4" id="KW-1185">Reference proteome</keyword>
<keyword evidence="1" id="KW-0812">Transmembrane</keyword>
<dbReference type="RefSeq" id="WP_154536842.1">
    <property type="nucleotide sequence ID" value="NZ_VUNE01000001.1"/>
</dbReference>
<feature type="transmembrane region" description="Helical" evidence="1">
    <location>
        <begin position="166"/>
        <end position="185"/>
    </location>
</feature>
<comment type="caution">
    <text evidence="3">The sequence shown here is derived from an EMBL/GenBank/DDBJ whole genome shotgun (WGS) entry which is preliminary data.</text>
</comment>
<gene>
    <name evidence="3" type="ORF">FYJ71_00180</name>
</gene>
<dbReference type="Pfam" id="PF10882">
    <property type="entry name" value="bPH_5"/>
    <property type="match status" value="1"/>
</dbReference>
<evidence type="ECO:0000259" key="2">
    <source>
        <dbReference type="Pfam" id="PF10882"/>
    </source>
</evidence>
<feature type="transmembrane region" description="Helical" evidence="1">
    <location>
        <begin position="82"/>
        <end position="104"/>
    </location>
</feature>
<dbReference type="EMBL" id="VUNE01000001">
    <property type="protein sequence ID" value="MST61398.1"/>
    <property type="molecule type" value="Genomic_DNA"/>
</dbReference>
<dbReference type="InterPro" id="IPR027783">
    <property type="entry name" value="Bacterial_PH-related"/>
</dbReference>
<feature type="domain" description="Bacterial Pleckstrin homology" evidence="2">
    <location>
        <begin position="345"/>
        <end position="426"/>
    </location>
</feature>
<accession>A0A6N7WX84</accession>
<organism evidence="3 4">
    <name type="scientific">Peptostreptococcus porci</name>
    <dbReference type="NCBI Taxonomy" id="2652282"/>
    <lineage>
        <taxon>Bacteria</taxon>
        <taxon>Bacillati</taxon>
        <taxon>Bacillota</taxon>
        <taxon>Clostridia</taxon>
        <taxon>Peptostreptococcales</taxon>
        <taxon>Peptostreptococcaceae</taxon>
        <taxon>Peptostreptococcus</taxon>
    </lineage>
</organism>
<feature type="transmembrane region" description="Helical" evidence="1">
    <location>
        <begin position="6"/>
        <end position="22"/>
    </location>
</feature>
<dbReference type="Proteomes" id="UP000440713">
    <property type="component" value="Unassembled WGS sequence"/>
</dbReference>
<evidence type="ECO:0000256" key="1">
    <source>
        <dbReference type="SAM" id="Phobius"/>
    </source>
</evidence>
<sequence>MSIKIILYLTYIFCVLLSYFVYRKFFVYKSGKIMLTTIPSGNIDDDEIQRLIKKGRRSFSIFTYGISIAALIFFLLGDIWVLNSFILLIYFYYIFTAFLLNSYMKKMRKLKSEKKLRTSTRKYIDVTISNDINKMRFGKKQWLIPLLVLILGSFIAGMVYGKVDGIIVSICFLVLISTIAMSFVIDRLPIKIISSDPDKNRYFNQKRVVSIQEKIFYFSCMYSVLLTFVVFVASKDEFSYIPFMGIIIPSIIFILYMVYLFKKMDDFEQQFVDEDDYFVDDDEYYDILGYNNSNDKRIFVSDPVFSGNLIINRANPKGRAILSLTYIIILAIPFILFSFGATEYKYTINTNNIVISAGLYKDEVEFSNIESMKILNELPDGRIIKTNGVSLDYQSYGTFNIRNVGKVRFYLYNDTNKLIEIKQKKGKNIYFNEKTLKETESLYKNLTRKYKIND</sequence>
<dbReference type="AlphaFoldDB" id="A0A6N7WX84"/>
<feature type="transmembrane region" description="Helical" evidence="1">
    <location>
        <begin position="320"/>
        <end position="341"/>
    </location>
</feature>
<protein>
    <recommendedName>
        <fullName evidence="2">Bacterial Pleckstrin homology domain-containing protein</fullName>
    </recommendedName>
</protein>
<evidence type="ECO:0000313" key="4">
    <source>
        <dbReference type="Proteomes" id="UP000440713"/>
    </source>
</evidence>